<accession>A0A699HGS7</accession>
<organism evidence="1">
    <name type="scientific">Tanacetum cinerariifolium</name>
    <name type="common">Dalmatian daisy</name>
    <name type="synonym">Chrysanthemum cinerariifolium</name>
    <dbReference type="NCBI Taxonomy" id="118510"/>
    <lineage>
        <taxon>Eukaryota</taxon>
        <taxon>Viridiplantae</taxon>
        <taxon>Streptophyta</taxon>
        <taxon>Embryophyta</taxon>
        <taxon>Tracheophyta</taxon>
        <taxon>Spermatophyta</taxon>
        <taxon>Magnoliopsida</taxon>
        <taxon>eudicotyledons</taxon>
        <taxon>Gunneridae</taxon>
        <taxon>Pentapetalae</taxon>
        <taxon>asterids</taxon>
        <taxon>campanulids</taxon>
        <taxon>Asterales</taxon>
        <taxon>Asteraceae</taxon>
        <taxon>Asteroideae</taxon>
        <taxon>Anthemideae</taxon>
        <taxon>Anthemidinae</taxon>
        <taxon>Tanacetum</taxon>
    </lineage>
</organism>
<protein>
    <submittedName>
        <fullName evidence="1">Uncharacterized protein</fullName>
    </submittedName>
</protein>
<comment type="caution">
    <text evidence="1">The sequence shown here is derived from an EMBL/GenBank/DDBJ whole genome shotgun (WGS) entry which is preliminary data.</text>
</comment>
<feature type="non-terminal residue" evidence="1">
    <location>
        <position position="1"/>
    </location>
</feature>
<proteinExistence type="predicted"/>
<sequence>DNNFRTERVHHYVANDEVVKSIFNSGKIKGRCMGIPKWLLTPKIMQTKAYKVNSTQENQIDVENLDEATQVSITLAKSAEEYEAQQNIKNVKEHLLNEEVNKLVEGKESDANQFADEIMLLIPSD</sequence>
<reference evidence="1" key="1">
    <citation type="journal article" date="2019" name="Sci. Rep.">
        <title>Draft genome of Tanacetum cinerariifolium, the natural source of mosquito coil.</title>
        <authorList>
            <person name="Yamashiro T."/>
            <person name="Shiraishi A."/>
            <person name="Satake H."/>
            <person name="Nakayama K."/>
        </authorList>
    </citation>
    <scope>NUCLEOTIDE SEQUENCE</scope>
</reference>
<gene>
    <name evidence="1" type="ORF">Tci_384272</name>
</gene>
<dbReference type="EMBL" id="BKCJ010153528">
    <property type="protein sequence ID" value="GEY12298.1"/>
    <property type="molecule type" value="Genomic_DNA"/>
</dbReference>
<name>A0A699HGS7_TANCI</name>
<dbReference type="AlphaFoldDB" id="A0A699HGS7"/>
<evidence type="ECO:0000313" key="1">
    <source>
        <dbReference type="EMBL" id="GEY12298.1"/>
    </source>
</evidence>